<dbReference type="Proteomes" id="UP000235388">
    <property type="component" value="Unassembled WGS sequence"/>
</dbReference>
<keyword evidence="2" id="KW-1185">Reference proteome</keyword>
<organism evidence="1 2">
    <name type="scientific">Puccinia coronata f. sp. avenae</name>
    <dbReference type="NCBI Taxonomy" id="200324"/>
    <lineage>
        <taxon>Eukaryota</taxon>
        <taxon>Fungi</taxon>
        <taxon>Dikarya</taxon>
        <taxon>Basidiomycota</taxon>
        <taxon>Pucciniomycotina</taxon>
        <taxon>Pucciniomycetes</taxon>
        <taxon>Pucciniales</taxon>
        <taxon>Pucciniaceae</taxon>
        <taxon>Puccinia</taxon>
    </lineage>
</organism>
<reference evidence="1 2" key="1">
    <citation type="submission" date="2017-11" db="EMBL/GenBank/DDBJ databases">
        <title>De novo assembly and phasing of dikaryotic genomes from two isolates of Puccinia coronata f. sp. avenae, the causal agent of oat crown rust.</title>
        <authorList>
            <person name="Miller M.E."/>
            <person name="Zhang Y."/>
            <person name="Omidvar V."/>
            <person name="Sperschneider J."/>
            <person name="Schwessinger B."/>
            <person name="Raley C."/>
            <person name="Palmer J.M."/>
            <person name="Garnica D."/>
            <person name="Upadhyaya N."/>
            <person name="Rathjen J."/>
            <person name="Taylor J.M."/>
            <person name="Park R.F."/>
            <person name="Dodds P.N."/>
            <person name="Hirsch C.D."/>
            <person name="Kianian S.F."/>
            <person name="Figueroa M."/>
        </authorList>
    </citation>
    <scope>NUCLEOTIDE SEQUENCE [LARGE SCALE GENOMIC DNA]</scope>
    <source>
        <strain evidence="1">12NC29</strain>
    </source>
</reference>
<name>A0A2N5S5N5_9BASI</name>
<dbReference type="AlphaFoldDB" id="A0A2N5S5N5"/>
<evidence type="ECO:0000313" key="2">
    <source>
        <dbReference type="Proteomes" id="UP000235388"/>
    </source>
</evidence>
<sequence>MREIIASSSESVPTLDFPKEFDRNLRGKDVRGIWYEDQPWTVRVLSDKDKGVAEKVDVGLMGKFPEVS</sequence>
<dbReference type="EMBL" id="PGCJ01001156">
    <property type="protein sequence ID" value="PLW08519.1"/>
    <property type="molecule type" value="Genomic_DNA"/>
</dbReference>
<evidence type="ECO:0000313" key="1">
    <source>
        <dbReference type="EMBL" id="PLW08519.1"/>
    </source>
</evidence>
<comment type="caution">
    <text evidence="1">The sequence shown here is derived from an EMBL/GenBank/DDBJ whole genome shotgun (WGS) entry which is preliminary data.</text>
</comment>
<gene>
    <name evidence="1" type="ORF">PCANC_24287</name>
</gene>
<proteinExistence type="predicted"/>
<accession>A0A2N5S5N5</accession>
<protein>
    <submittedName>
        <fullName evidence="1">Uncharacterized protein</fullName>
    </submittedName>
</protein>